<proteinExistence type="predicted"/>
<dbReference type="InterPro" id="IPR032466">
    <property type="entry name" value="Metal_Hydrolase"/>
</dbReference>
<dbReference type="AlphaFoldDB" id="A0A6H2DRT5"/>
<keyword evidence="1" id="KW-0732">Signal</keyword>
<gene>
    <name evidence="3" type="ORF">HF685_04085</name>
</gene>
<dbReference type="GO" id="GO:0016810">
    <property type="term" value="F:hydrolase activity, acting on carbon-nitrogen (but not peptide) bonds"/>
    <property type="evidence" value="ECO:0007669"/>
    <property type="project" value="InterPro"/>
</dbReference>
<dbReference type="Proteomes" id="UP000501600">
    <property type="component" value="Chromosome"/>
</dbReference>
<evidence type="ECO:0000313" key="3">
    <source>
        <dbReference type="EMBL" id="QJB70665.1"/>
    </source>
</evidence>
<dbReference type="PANTHER" id="PTHR22642:SF2">
    <property type="entry name" value="PROTEIN LONG AFTER FAR-RED 3"/>
    <property type="match status" value="1"/>
</dbReference>
<reference evidence="3 4" key="1">
    <citation type="submission" date="2020-04" db="EMBL/GenBank/DDBJ databases">
        <title>Genome sequence for Sphingorhabdus sp. strain M1.</title>
        <authorList>
            <person name="Park S.-J."/>
        </authorList>
    </citation>
    <scope>NUCLEOTIDE SEQUENCE [LARGE SCALE GENOMIC DNA]</scope>
    <source>
        <strain evidence="3 4">JK6</strain>
    </source>
</reference>
<feature type="signal peptide" evidence="1">
    <location>
        <begin position="1"/>
        <end position="26"/>
    </location>
</feature>
<evidence type="ECO:0000313" key="4">
    <source>
        <dbReference type="Proteomes" id="UP000501600"/>
    </source>
</evidence>
<dbReference type="KEGG" id="phao:HF685_04085"/>
<dbReference type="InterPro" id="IPR013108">
    <property type="entry name" value="Amidohydro_3"/>
</dbReference>
<dbReference type="SUPFAM" id="SSF51338">
    <property type="entry name" value="Composite domain of metallo-dependent hydrolases"/>
    <property type="match status" value="1"/>
</dbReference>
<evidence type="ECO:0000259" key="2">
    <source>
        <dbReference type="Pfam" id="PF07969"/>
    </source>
</evidence>
<dbReference type="SUPFAM" id="SSF51556">
    <property type="entry name" value="Metallo-dependent hydrolases"/>
    <property type="match status" value="1"/>
</dbReference>
<feature type="domain" description="Amidohydrolase 3" evidence="2">
    <location>
        <begin position="77"/>
        <end position="551"/>
    </location>
</feature>
<protein>
    <submittedName>
        <fullName evidence="3">Amidohydrolase family protein</fullName>
    </submittedName>
</protein>
<evidence type="ECO:0000256" key="1">
    <source>
        <dbReference type="SAM" id="SignalP"/>
    </source>
</evidence>
<sequence length="555" mass="59745">MSKFSLRALAISCASLSAIAASPAHADSLIENVNGMTLTKSGEVIRFTGMVIDDDGKVKELLDRKDKRPKQVDYQFDGKGKNLIPGFVDAHGHVMGMGFAALTLDLSDTKSLAEAQQKLADYAKRYPERQWIIGRGWNQEVWGLGRFPNAAELDAIIPDRPVYLSRVDGHAAWVNSAAMKVANITAATKAPAGGSIEKIDGKPSGIFVDNAESLFSAAIPAPRAVERDLALQKAQEILLANGVTAIADMGTTMEDWQSFRRAGDKGQLKVRIISYAAEIDNMVAIGGPGPSPWLYDDRLKLAGVKLYMDGALGSRGALLKKPYADKPGETGLALLSSAQLKNKMSRAAMDGFQVATHAIGDSANDEVLSAIEEMQGTFKGDRRWRIEHAQIIDPADLPRFVASGAIASMQPVHQTSDRVMAEARLGPSRLIGAYAWKSILESGAHLAFGTDVPVESSNPFPGIAAAMTREDATGAPFGGWYPEERLSREEAFKAYTIGAAYAAFAEDRLGSLQPGKRADFLILDEDFMLASPSTIRTMTVSQTWVGGAPVFVRSR</sequence>
<dbReference type="Pfam" id="PF07969">
    <property type="entry name" value="Amidohydro_3"/>
    <property type="match status" value="1"/>
</dbReference>
<dbReference type="InterPro" id="IPR011059">
    <property type="entry name" value="Metal-dep_hydrolase_composite"/>
</dbReference>
<organism evidence="3 4">
    <name type="scientific">Parasphingorhabdus halotolerans</name>
    <dbReference type="NCBI Taxonomy" id="2725558"/>
    <lineage>
        <taxon>Bacteria</taxon>
        <taxon>Pseudomonadati</taxon>
        <taxon>Pseudomonadota</taxon>
        <taxon>Alphaproteobacteria</taxon>
        <taxon>Sphingomonadales</taxon>
        <taxon>Sphingomonadaceae</taxon>
        <taxon>Parasphingorhabdus</taxon>
    </lineage>
</organism>
<dbReference type="PANTHER" id="PTHR22642">
    <property type="entry name" value="IMIDAZOLONEPROPIONASE"/>
    <property type="match status" value="1"/>
</dbReference>
<accession>A0A6H2DRT5</accession>
<feature type="chain" id="PRO_5026202326" evidence="1">
    <location>
        <begin position="27"/>
        <end position="555"/>
    </location>
</feature>
<dbReference type="EMBL" id="CP051217">
    <property type="protein sequence ID" value="QJB70665.1"/>
    <property type="molecule type" value="Genomic_DNA"/>
</dbReference>
<dbReference type="Gene3D" id="2.30.40.10">
    <property type="entry name" value="Urease, subunit C, domain 1"/>
    <property type="match status" value="1"/>
</dbReference>
<dbReference type="InterPro" id="IPR033932">
    <property type="entry name" value="YtcJ-like"/>
</dbReference>
<keyword evidence="3" id="KW-0378">Hydrolase</keyword>
<dbReference type="Gene3D" id="3.10.310.70">
    <property type="match status" value="1"/>
</dbReference>
<keyword evidence="4" id="KW-1185">Reference proteome</keyword>
<name>A0A6H2DRT5_9SPHN</name>
<dbReference type="Gene3D" id="3.20.20.140">
    <property type="entry name" value="Metal-dependent hydrolases"/>
    <property type="match status" value="1"/>
</dbReference>
<dbReference type="CDD" id="cd01300">
    <property type="entry name" value="YtcJ_like"/>
    <property type="match status" value="1"/>
</dbReference>